<gene>
    <name evidence="8" type="ORF">Q9313_22375</name>
</gene>
<evidence type="ECO:0000256" key="3">
    <source>
        <dbReference type="ARBA" id="ARBA00023002"/>
    </source>
</evidence>
<evidence type="ECO:0000256" key="1">
    <source>
        <dbReference type="ARBA" id="ARBA00022630"/>
    </source>
</evidence>
<keyword evidence="3 8" id="KW-0560">Oxidoreductase</keyword>
<dbReference type="Proteomes" id="UP001234585">
    <property type="component" value="Plasmid unnamed1"/>
</dbReference>
<keyword evidence="1 6" id="KW-0285">Flavoprotein</keyword>
<dbReference type="InterPro" id="IPR036661">
    <property type="entry name" value="Luciferase-like_sf"/>
</dbReference>
<sequence length="445" mass="48788">MTADTALHLNVFVPTTGHHEASWLHEKAQPERTTDISYYREIAQIAERGLFDSLFLADQLAIGRSVRHVAQGKLEPLTLLSALSGATERIGLIATASTTYNEPYNLARQFASLDHISGGRAGWNIVTSWSAEAAGNFGASERAQHGDRYQRATEFVDVVSKLWDSWEDGARVYDRHNGIYADTDRIHQIDHRGDHFTVRGPLDQARSPQGHPLLVQAGSSESGRNFAARYAEAIFTAQQDLADAQAFHTDVKGRARAFGRDTASLKILPGLSPILGSTEAEARANEEALNALSLPAVGLKHLSQRFDGFDFSNLPLDEPISIDSFPAPETVQGAQSRAGIILEIVRRERPTLRQLLHRLAGGRGHKVLAGTPKAIADHIQTWVEQGAADGFNIMPAVSPSGLTEFVDEVVPILQQRGLFRTRYAGRTLRDHFGLPRPASRYARSA</sequence>
<dbReference type="NCBIfam" id="TIGR03860">
    <property type="entry name" value="FMN_nitrolo"/>
    <property type="match status" value="1"/>
</dbReference>
<keyword evidence="8" id="KW-0614">Plasmid</keyword>
<evidence type="ECO:0000256" key="4">
    <source>
        <dbReference type="ARBA" id="ARBA00023033"/>
    </source>
</evidence>
<dbReference type="RefSeq" id="WP_160871967.1">
    <property type="nucleotide sequence ID" value="NZ_CP132303.1"/>
</dbReference>
<accession>A0AA50CMF6</accession>
<geneLocation type="plasmid" evidence="8 9">
    <name>unnamed1</name>
</geneLocation>
<keyword evidence="9" id="KW-1185">Reference proteome</keyword>
<feature type="binding site" evidence="6">
    <location>
        <position position="149"/>
    </location>
    <ligand>
        <name>FMN</name>
        <dbReference type="ChEBI" id="CHEBI:58210"/>
    </ligand>
</feature>
<feature type="domain" description="Luciferase-like" evidence="7">
    <location>
        <begin position="27"/>
        <end position="387"/>
    </location>
</feature>
<name>A0AA50CMF6_9HYPH</name>
<dbReference type="AlphaFoldDB" id="A0AA50CMF6"/>
<dbReference type="PANTHER" id="PTHR30011">
    <property type="entry name" value="ALKANESULFONATE MONOOXYGENASE-RELATED"/>
    <property type="match status" value="1"/>
</dbReference>
<feature type="binding site" evidence="6">
    <location>
        <position position="219"/>
    </location>
    <ligand>
        <name>FMN</name>
        <dbReference type="ChEBI" id="CHEBI:58210"/>
    </ligand>
</feature>
<dbReference type="PIRSF" id="PIRSF000337">
    <property type="entry name" value="NTA_MOA"/>
    <property type="match status" value="1"/>
</dbReference>
<evidence type="ECO:0000313" key="8">
    <source>
        <dbReference type="EMBL" id="WLR99525.1"/>
    </source>
</evidence>
<evidence type="ECO:0000256" key="2">
    <source>
        <dbReference type="ARBA" id="ARBA00022643"/>
    </source>
</evidence>
<reference evidence="8 9" key="1">
    <citation type="submission" date="2023-08" db="EMBL/GenBank/DDBJ databases">
        <title>Pathogen: clinical or host-associated sample.</title>
        <authorList>
            <person name="Hergert J."/>
            <person name="Casey R."/>
            <person name="Wagner J."/>
            <person name="Young E.L."/>
            <person name="Oakeson K.F."/>
        </authorList>
    </citation>
    <scope>NUCLEOTIDE SEQUENCE [LARGE SCALE GENOMIC DNA]</scope>
    <source>
        <strain evidence="8 9">1760953</strain>
        <plasmid evidence="8 9">unnamed1</plasmid>
    </source>
</reference>
<keyword evidence="2 6" id="KW-0288">FMN</keyword>
<feature type="binding site" evidence="6">
    <location>
        <position position="220"/>
    </location>
    <ligand>
        <name>FMN</name>
        <dbReference type="ChEBI" id="CHEBI:58210"/>
    </ligand>
</feature>
<evidence type="ECO:0000256" key="5">
    <source>
        <dbReference type="ARBA" id="ARBA00033748"/>
    </source>
</evidence>
<feature type="binding site" evidence="6">
    <location>
        <position position="145"/>
    </location>
    <ligand>
        <name>FMN</name>
        <dbReference type="ChEBI" id="CHEBI:58210"/>
    </ligand>
</feature>
<dbReference type="EC" id="1.-.-.-" evidence="8"/>
<proteinExistence type="inferred from homology"/>
<evidence type="ECO:0000259" key="7">
    <source>
        <dbReference type="Pfam" id="PF00296"/>
    </source>
</evidence>
<dbReference type="InterPro" id="IPR016215">
    <property type="entry name" value="NTA_MOA"/>
</dbReference>
<evidence type="ECO:0000313" key="9">
    <source>
        <dbReference type="Proteomes" id="UP001234585"/>
    </source>
</evidence>
<dbReference type="SUPFAM" id="SSF51679">
    <property type="entry name" value="Bacterial luciferase-like"/>
    <property type="match status" value="1"/>
</dbReference>
<keyword evidence="4" id="KW-0503">Monooxygenase</keyword>
<dbReference type="Pfam" id="PF00296">
    <property type="entry name" value="Bac_luciferase"/>
    <property type="match status" value="1"/>
</dbReference>
<evidence type="ECO:0000256" key="6">
    <source>
        <dbReference type="PIRSR" id="PIRSR000337-1"/>
    </source>
</evidence>
<organism evidence="8 9">
    <name type="scientific">Shinella sumterensis</name>
    <dbReference type="NCBI Taxonomy" id="1967501"/>
    <lineage>
        <taxon>Bacteria</taxon>
        <taxon>Pseudomonadati</taxon>
        <taxon>Pseudomonadota</taxon>
        <taxon>Alphaproteobacteria</taxon>
        <taxon>Hyphomicrobiales</taxon>
        <taxon>Rhizobiaceae</taxon>
        <taxon>Shinella</taxon>
    </lineage>
</organism>
<comment type="similarity">
    <text evidence="5">Belongs to the NtaA/SnaA/DszA monooxygenase family.</text>
</comment>
<dbReference type="InterPro" id="IPR051260">
    <property type="entry name" value="Diverse_substr_monoxygenases"/>
</dbReference>
<feature type="binding site" evidence="6">
    <location>
        <position position="58"/>
    </location>
    <ligand>
        <name>FMN</name>
        <dbReference type="ChEBI" id="CHEBI:58210"/>
    </ligand>
</feature>
<protein>
    <submittedName>
        <fullName evidence="8">LLM class flavin-dependent oxidoreductase</fullName>
        <ecNumber evidence="8">1.-.-.-</ecNumber>
    </submittedName>
</protein>
<feature type="binding site" evidence="6">
    <location>
        <position position="95"/>
    </location>
    <ligand>
        <name>FMN</name>
        <dbReference type="ChEBI" id="CHEBI:58210"/>
    </ligand>
</feature>
<dbReference type="EMBL" id="CP132303">
    <property type="protein sequence ID" value="WLR99525.1"/>
    <property type="molecule type" value="Genomic_DNA"/>
</dbReference>
<dbReference type="InterPro" id="IPR011251">
    <property type="entry name" value="Luciferase-like_dom"/>
</dbReference>
<dbReference type="GO" id="GO:0004497">
    <property type="term" value="F:monooxygenase activity"/>
    <property type="evidence" value="ECO:0007669"/>
    <property type="project" value="UniProtKB-KW"/>
</dbReference>
<dbReference type="CDD" id="cd01095">
    <property type="entry name" value="Nitrilotriacetate_monoxgenase"/>
    <property type="match status" value="1"/>
</dbReference>
<dbReference type="GO" id="GO:0016705">
    <property type="term" value="F:oxidoreductase activity, acting on paired donors, with incorporation or reduction of molecular oxygen"/>
    <property type="evidence" value="ECO:0007669"/>
    <property type="project" value="InterPro"/>
</dbReference>
<dbReference type="Gene3D" id="3.20.20.30">
    <property type="entry name" value="Luciferase-like domain"/>
    <property type="match status" value="1"/>
</dbReference>
<dbReference type="PANTHER" id="PTHR30011:SF16">
    <property type="entry name" value="C2H2 FINGER DOMAIN TRANSCRIPTION FACTOR (EUROFUNG)-RELATED"/>
    <property type="match status" value="1"/>
</dbReference>